<dbReference type="SMART" id="SM00052">
    <property type="entry name" value="EAL"/>
    <property type="match status" value="1"/>
</dbReference>
<dbReference type="Gene3D" id="3.20.20.450">
    <property type="entry name" value="EAL domain"/>
    <property type="match status" value="1"/>
</dbReference>
<gene>
    <name evidence="4" type="ORF">ABI_14360</name>
</gene>
<dbReference type="InterPro" id="IPR000160">
    <property type="entry name" value="GGDEF_dom"/>
</dbReference>
<dbReference type="NCBIfam" id="TIGR00254">
    <property type="entry name" value="GGDEF"/>
    <property type="match status" value="1"/>
</dbReference>
<evidence type="ECO:0000313" key="5">
    <source>
        <dbReference type="Proteomes" id="UP000006512"/>
    </source>
</evidence>
<dbReference type="eggNOG" id="COG5001">
    <property type="taxonomic scope" value="Bacteria"/>
</dbReference>
<dbReference type="Pfam" id="PF00990">
    <property type="entry name" value="GGDEF"/>
    <property type="match status" value="1"/>
</dbReference>
<dbReference type="InterPro" id="IPR029787">
    <property type="entry name" value="Nucleotide_cyclase"/>
</dbReference>
<dbReference type="HOGENOM" id="CLU_000445_70_49_5"/>
<dbReference type="InterPro" id="IPR035919">
    <property type="entry name" value="EAL_sf"/>
</dbReference>
<dbReference type="PROSITE" id="PS50887">
    <property type="entry name" value="GGDEF"/>
    <property type="match status" value="1"/>
</dbReference>
<evidence type="ECO:0000313" key="4">
    <source>
        <dbReference type="EMBL" id="EGF92997.1"/>
    </source>
</evidence>
<dbReference type="InterPro" id="IPR001633">
    <property type="entry name" value="EAL_dom"/>
</dbReference>
<evidence type="ECO:0000259" key="2">
    <source>
        <dbReference type="PROSITE" id="PS50883"/>
    </source>
</evidence>
<dbReference type="SUPFAM" id="SSF141868">
    <property type="entry name" value="EAL domain-like"/>
    <property type="match status" value="1"/>
</dbReference>
<proteinExistence type="predicted"/>
<reference evidence="5" key="1">
    <citation type="submission" date="2011-03" db="EMBL/GenBank/DDBJ databases">
        <title>Draft genome sequence of Brevundimonas diminuta.</title>
        <authorList>
            <person name="Brown P.J.B."/>
            <person name="Buechlein A."/>
            <person name="Hemmerich C."/>
            <person name="Brun Y.V."/>
        </authorList>
    </citation>
    <scope>NUCLEOTIDE SEQUENCE [LARGE SCALE GENOMIC DNA]</scope>
    <source>
        <strain evidence="5">C19</strain>
    </source>
</reference>
<dbReference type="Gene3D" id="3.30.70.270">
    <property type="match status" value="1"/>
</dbReference>
<feature type="transmembrane region" description="Helical" evidence="1">
    <location>
        <begin position="100"/>
        <end position="120"/>
    </location>
</feature>
<keyword evidence="5" id="KW-1185">Reference proteome</keyword>
<dbReference type="PROSITE" id="PS50883">
    <property type="entry name" value="EAL"/>
    <property type="match status" value="1"/>
</dbReference>
<dbReference type="OrthoDB" id="7167813at2"/>
<evidence type="ECO:0000256" key="1">
    <source>
        <dbReference type="SAM" id="Phobius"/>
    </source>
</evidence>
<feature type="transmembrane region" description="Helical" evidence="1">
    <location>
        <begin position="57"/>
        <end position="79"/>
    </location>
</feature>
<dbReference type="CDD" id="cd01949">
    <property type="entry name" value="GGDEF"/>
    <property type="match status" value="1"/>
</dbReference>
<dbReference type="InterPro" id="IPR052155">
    <property type="entry name" value="Biofilm_reg_signaling"/>
</dbReference>
<feature type="domain" description="EAL" evidence="2">
    <location>
        <begin position="402"/>
        <end position="652"/>
    </location>
</feature>
<dbReference type="CDD" id="cd01948">
    <property type="entry name" value="EAL"/>
    <property type="match status" value="1"/>
</dbReference>
<keyword evidence="1" id="KW-1133">Transmembrane helix</keyword>
<dbReference type="Proteomes" id="UP000006512">
    <property type="component" value="Unassembled WGS sequence"/>
</dbReference>
<dbReference type="RefSeq" id="WP_006272182.1">
    <property type="nucleotide sequence ID" value="NZ_GL883077.1"/>
</dbReference>
<feature type="transmembrane region" description="Helical" evidence="1">
    <location>
        <begin position="126"/>
        <end position="144"/>
    </location>
</feature>
<organism evidence="4 5">
    <name type="scientific">Asticcacaulis biprosthecium C19</name>
    <dbReference type="NCBI Taxonomy" id="715226"/>
    <lineage>
        <taxon>Bacteria</taxon>
        <taxon>Pseudomonadati</taxon>
        <taxon>Pseudomonadota</taxon>
        <taxon>Alphaproteobacteria</taxon>
        <taxon>Caulobacterales</taxon>
        <taxon>Caulobacteraceae</taxon>
        <taxon>Asticcacaulis</taxon>
    </lineage>
</organism>
<dbReference type="SUPFAM" id="SSF55073">
    <property type="entry name" value="Nucleotide cyclase"/>
    <property type="match status" value="1"/>
</dbReference>
<sequence>MKTFIGRLRHIFTVSGESPELVQAQFRAFCKQMPTLYFILTVSTLAVSYTFSSRAPLWLSVYLPGAICLVCVGRFLWWIRAGKKPVSHDHALHHLKRTNTLAALLSIGLTTWGLSLYGFGDAEAQGHVIFYMALTVIACIFCLMHLRSAAISVTLIVVAPYIVFLMAEGGPTQRAIAVNLLLVCMAMISVLLTHDRDFKELISSRRDLTAKQAETEALSNENFRIANLDALTGLPNRRRFFHDAEAVFAAAEAGGKALAIGVIDLDGFKPVNDTFGHAAGDRVLVEAAERFQRAAAETGHPEVMVYRLGGDEFGLVVQGELRTGVLEDLGRRLTEATSRPFAAGGAHTQLACSIGFALWPQSGTTAESLFECADYALYHAKRHLRGQTVLFSTDHQAEILNQSVVERSLQAADLSAELSLVYQPLIDLRTGRTVGFEALARWDNPSLGRVTPAVFIPAAERAGLIGTVTRVLLEKALREARTWPPAMGLSFNLSAHDICAAEGVVRLIAIVHASGIDPKRIDFEITETAMTADFERACQSVNTLKALGCQVSLDDFGTGYSSLSHVHRLPLDRIKVDRSFVADLDTNPASRKIVKSLTSLCLDFGLTSVIEGVETAQQLEVLAGLNGDLAQGFLFACPMPAAEIPAYLAGSAQAVARMV</sequence>
<evidence type="ECO:0000259" key="3">
    <source>
        <dbReference type="PROSITE" id="PS50887"/>
    </source>
</evidence>
<dbReference type="PANTHER" id="PTHR44757">
    <property type="entry name" value="DIGUANYLATE CYCLASE DGCP"/>
    <property type="match status" value="1"/>
</dbReference>
<dbReference type="EMBL" id="GL883077">
    <property type="protein sequence ID" value="EGF92997.1"/>
    <property type="molecule type" value="Genomic_DNA"/>
</dbReference>
<protein>
    <submittedName>
        <fullName evidence="4">Diguanylate cyclase GGDEF domain protein</fullName>
    </submittedName>
</protein>
<dbReference type="PANTHER" id="PTHR44757:SF2">
    <property type="entry name" value="BIOFILM ARCHITECTURE MAINTENANCE PROTEIN MBAA"/>
    <property type="match status" value="1"/>
</dbReference>
<name>F4QIK8_9CAUL</name>
<accession>F4QIK8</accession>
<feature type="transmembrane region" description="Helical" evidence="1">
    <location>
        <begin position="173"/>
        <end position="192"/>
    </location>
</feature>
<dbReference type="AlphaFoldDB" id="F4QIK8"/>
<feature type="transmembrane region" description="Helical" evidence="1">
    <location>
        <begin position="35"/>
        <end position="51"/>
    </location>
</feature>
<dbReference type="STRING" id="715226.ABI_14360"/>
<dbReference type="Pfam" id="PF00563">
    <property type="entry name" value="EAL"/>
    <property type="match status" value="1"/>
</dbReference>
<keyword evidence="1" id="KW-0472">Membrane</keyword>
<feature type="domain" description="GGDEF" evidence="3">
    <location>
        <begin position="256"/>
        <end position="393"/>
    </location>
</feature>
<keyword evidence="1" id="KW-0812">Transmembrane</keyword>
<dbReference type="InterPro" id="IPR043128">
    <property type="entry name" value="Rev_trsase/Diguanyl_cyclase"/>
</dbReference>
<dbReference type="SMART" id="SM00267">
    <property type="entry name" value="GGDEF"/>
    <property type="match status" value="1"/>
</dbReference>